<evidence type="ECO:0000256" key="9">
    <source>
        <dbReference type="ARBA" id="ARBA00023212"/>
    </source>
</evidence>
<dbReference type="InterPro" id="IPR036179">
    <property type="entry name" value="Ig-like_dom_sf"/>
</dbReference>
<organism evidence="16">
    <name type="scientific">Tetraodon nigroviridis</name>
    <name type="common">Spotted green pufferfish</name>
    <name type="synonym">Chelonodon nigroviridis</name>
    <dbReference type="NCBI Taxonomy" id="99883"/>
    <lineage>
        <taxon>Eukaryota</taxon>
        <taxon>Metazoa</taxon>
        <taxon>Chordata</taxon>
        <taxon>Craniata</taxon>
        <taxon>Vertebrata</taxon>
        <taxon>Euteleostomi</taxon>
        <taxon>Actinopterygii</taxon>
        <taxon>Neopterygii</taxon>
        <taxon>Teleostei</taxon>
        <taxon>Neoteleostei</taxon>
        <taxon>Acanthomorphata</taxon>
        <taxon>Eupercaria</taxon>
        <taxon>Tetraodontiformes</taxon>
        <taxon>Tetradontoidea</taxon>
        <taxon>Tetraodontidae</taxon>
        <taxon>Tetraodon</taxon>
    </lineage>
</organism>
<sequence length="815" mass="96419">MMEVAQVTAVDMEHDEHKACEVEKKNADSALEDSTSKEKPSVFGEEAKAERRTRRTRTKNKENEEETINGIAQDGEMSEEQNASELALKKEKLLRSQKPVARSYVPKVNKERGVVKNKFEAMQKAREERSRQRNKDEQQKRKEQYVKEREWNRRKQQIKELLASSDEEEEVKPAKVEKSYVPKITGSVKGKFAEMEKQRQEEERKRTEGERKKREAQDKIEKAKIKKELAQKAAEEGDDTILVRVVPAKSSRPPGRIQMNFEDLEKNREEELKKKAEEEKKRQYEENKRSFREVKRRSVVEQEEEEKPSEKVLVTPGKLKMSFEELEKERQEQRKKKAEKEAKRRLLEEKKAFEEAKQGTEEEEEEEPDQEEKEEYRPGKLRLSFEELERQRVEDERKKAEDEAKRRMVEERRAFAEARKSMLIDEDDEALMALLNLEGSKPGKICASFEDLERHRREEEQRKAEEEARRRLEEEKRLFAEARKNMAVDEEEGMEKSDSQEALHPKKLEINFEELLKLKEEAEKRRKKEERKKKMEQEKQEFEQLRQEMSEDEVNESSDVVSNEYEELTKLKRTGSIQAKNLKTKFEKIKQLTEEEIQKKIEMERARRKAIDDEIKEREAGRFQEEDEEGEATPARAEESPFKQKVDMRARFEQMAKAREDEERRRIEEQKLMRMQFEQQEIDAALQKKSEDDVDDEGSIINGSAAYENEEDHARSGAPWFKKPLKNQSVVDSEPVRFTVKITGEPKPEVTWWFEGEMLQDCEDYQYIERGETYCLYLPETFPEDEGEYMCKAVNSRGTAASTCILTIESKSTLV</sequence>
<feature type="compositionally biased region" description="Basic and acidic residues" evidence="14">
    <location>
        <begin position="11"/>
        <end position="27"/>
    </location>
</feature>
<feature type="compositionally biased region" description="Basic and acidic residues" evidence="14">
    <location>
        <begin position="321"/>
        <end position="360"/>
    </location>
</feature>
<comment type="subunit">
    <text evidence="4">Interacts with F-actin.</text>
</comment>
<comment type="function">
    <text evidence="11">Involved in regulating cell migration through association with the actin cytoskeleton. Has an essential role in the maintenance of Z line and sarcomere integrity.</text>
</comment>
<dbReference type="Gene3D" id="2.60.40.10">
    <property type="entry name" value="Immunoglobulins"/>
    <property type="match status" value="1"/>
</dbReference>
<dbReference type="SMART" id="SM00409">
    <property type="entry name" value="IG"/>
    <property type="match status" value="1"/>
</dbReference>
<keyword evidence="5" id="KW-0963">Cytoplasm</keyword>
<dbReference type="InterPro" id="IPR007110">
    <property type="entry name" value="Ig-like_dom"/>
</dbReference>
<keyword evidence="9" id="KW-0206">Cytoskeleton</keyword>
<feature type="region of interest" description="Disordered" evidence="14">
    <location>
        <begin position="1"/>
        <end position="99"/>
    </location>
</feature>
<protein>
    <recommendedName>
        <fullName evidence="12">Nexilin</fullName>
    </recommendedName>
    <alternativeName>
        <fullName evidence="13">F-actin-binding protein</fullName>
    </alternativeName>
</protein>
<evidence type="ECO:0000256" key="14">
    <source>
        <dbReference type="SAM" id="MobiDB-lite"/>
    </source>
</evidence>
<dbReference type="InterPro" id="IPR013098">
    <property type="entry name" value="Ig_I-set"/>
</dbReference>
<evidence type="ECO:0000256" key="4">
    <source>
        <dbReference type="ARBA" id="ARBA00011385"/>
    </source>
</evidence>
<evidence type="ECO:0000256" key="13">
    <source>
        <dbReference type="ARBA" id="ARBA00083857"/>
    </source>
</evidence>
<evidence type="ECO:0000256" key="11">
    <source>
        <dbReference type="ARBA" id="ARBA00058759"/>
    </source>
</evidence>
<dbReference type="GO" id="GO:0030018">
    <property type="term" value="C:Z disc"/>
    <property type="evidence" value="ECO:0007669"/>
    <property type="project" value="UniProtKB-SubCell"/>
</dbReference>
<feature type="compositionally biased region" description="Basic and acidic residues" evidence="14">
    <location>
        <begin position="636"/>
        <end position="647"/>
    </location>
</feature>
<evidence type="ECO:0000313" key="16">
    <source>
        <dbReference type="EMBL" id="ADE34541.1"/>
    </source>
</evidence>
<feature type="compositionally biased region" description="Basic and acidic residues" evidence="14">
    <location>
        <begin position="494"/>
        <end position="506"/>
    </location>
</feature>
<feature type="compositionally biased region" description="Basic and acidic residues" evidence="14">
    <location>
        <begin position="605"/>
        <end position="624"/>
    </location>
</feature>
<keyword evidence="10" id="KW-0393">Immunoglobulin domain</keyword>
<feature type="domain" description="Ig-like" evidence="15">
    <location>
        <begin position="719"/>
        <end position="807"/>
    </location>
</feature>
<dbReference type="PROSITE" id="PS50835">
    <property type="entry name" value="IG_LIKE"/>
    <property type="match status" value="1"/>
</dbReference>
<feature type="compositionally biased region" description="Acidic residues" evidence="14">
    <location>
        <begin position="361"/>
        <end position="373"/>
    </location>
</feature>
<accession>D5KB48</accession>
<dbReference type="SUPFAM" id="SSF48726">
    <property type="entry name" value="Immunoglobulin"/>
    <property type="match status" value="1"/>
</dbReference>
<dbReference type="FunFam" id="2.60.40.10:FF:000164">
    <property type="entry name" value="nexilin isoform X1"/>
    <property type="match status" value="1"/>
</dbReference>
<evidence type="ECO:0000259" key="15">
    <source>
        <dbReference type="PROSITE" id="PS50835"/>
    </source>
</evidence>
<feature type="region of interest" description="Disordered" evidence="14">
    <location>
        <begin position="189"/>
        <end position="381"/>
    </location>
</feature>
<dbReference type="GO" id="GO:0003779">
    <property type="term" value="F:actin binding"/>
    <property type="evidence" value="ECO:0007669"/>
    <property type="project" value="UniProtKB-KW"/>
</dbReference>
<feature type="region of interest" description="Disordered" evidence="14">
    <location>
        <begin position="484"/>
        <end position="506"/>
    </location>
</feature>
<evidence type="ECO:0000256" key="1">
    <source>
        <dbReference type="ARBA" id="ARBA00004216"/>
    </source>
</evidence>
<feature type="region of interest" description="Disordered" evidence="14">
    <location>
        <begin position="453"/>
        <end position="472"/>
    </location>
</feature>
<evidence type="ECO:0000256" key="6">
    <source>
        <dbReference type="ARBA" id="ARBA00022553"/>
    </source>
</evidence>
<evidence type="ECO:0000256" key="12">
    <source>
        <dbReference type="ARBA" id="ARBA00070929"/>
    </source>
</evidence>
<dbReference type="GO" id="GO:0005912">
    <property type="term" value="C:adherens junction"/>
    <property type="evidence" value="ECO:0007669"/>
    <property type="project" value="UniProtKB-SubCell"/>
</dbReference>
<feature type="compositionally biased region" description="Basic and acidic residues" evidence="14">
    <location>
        <begin position="263"/>
        <end position="300"/>
    </location>
</feature>
<evidence type="ECO:0000256" key="3">
    <source>
        <dbReference type="ARBA" id="ARBA00004536"/>
    </source>
</evidence>
<proteinExistence type="evidence at transcript level"/>
<dbReference type="PANTHER" id="PTHR21508:SF4">
    <property type="entry name" value="MITOGUARDIN 2"/>
    <property type="match status" value="1"/>
</dbReference>
<keyword evidence="8" id="KW-0009">Actin-binding</keyword>
<dbReference type="GO" id="GO:0005856">
    <property type="term" value="C:cytoskeleton"/>
    <property type="evidence" value="ECO:0007669"/>
    <property type="project" value="UniProtKB-SubCell"/>
</dbReference>
<feature type="region of interest" description="Disordered" evidence="14">
    <location>
        <begin position="605"/>
        <end position="647"/>
    </location>
</feature>
<evidence type="ECO:0000256" key="7">
    <source>
        <dbReference type="ARBA" id="ARBA00022949"/>
    </source>
</evidence>
<feature type="compositionally biased region" description="Basic and acidic residues" evidence="14">
    <location>
        <begin position="34"/>
        <end position="50"/>
    </location>
</feature>
<dbReference type="InterPro" id="IPR013783">
    <property type="entry name" value="Ig-like_fold"/>
</dbReference>
<dbReference type="InterPro" id="IPR003599">
    <property type="entry name" value="Ig_sub"/>
</dbReference>
<comment type="subcellular location">
    <subcellularLocation>
        <location evidence="3">Cell junction</location>
        <location evidence="3">Adherens junction</location>
    </subcellularLocation>
    <subcellularLocation>
        <location evidence="2">Cytoplasm</location>
        <location evidence="2">Cytoskeleton</location>
    </subcellularLocation>
    <subcellularLocation>
        <location evidence="1">Cytoplasm</location>
        <location evidence="1">Myofibril</location>
        <location evidence="1">Sarcomere</location>
        <location evidence="1">Z line</location>
    </subcellularLocation>
</comment>
<dbReference type="AlphaFoldDB" id="D5KB48"/>
<name>D5KB48_TETNG</name>
<keyword evidence="6" id="KW-0597">Phosphoprotein</keyword>
<evidence type="ECO:0000256" key="2">
    <source>
        <dbReference type="ARBA" id="ARBA00004245"/>
    </source>
</evidence>
<feature type="region of interest" description="Disordered" evidence="14">
    <location>
        <begin position="115"/>
        <end position="149"/>
    </location>
</feature>
<feature type="region of interest" description="Disordered" evidence="14">
    <location>
        <begin position="523"/>
        <end position="561"/>
    </location>
</feature>
<reference evidence="16" key="1">
    <citation type="submission" date="2010-01" db="EMBL/GenBank/DDBJ databases">
        <title>Expression pattern and critical roles of nexilin in skeletal and heart muscle development of zebrafish.</title>
        <authorList>
            <person name="Liu S."/>
            <person name="Mei J."/>
            <person name="Li Z."/>
            <person name="Dan C."/>
            <person name="Gui J.-F."/>
        </authorList>
    </citation>
    <scope>NUCLEOTIDE SEQUENCE</scope>
</reference>
<feature type="compositionally biased region" description="Basic and acidic residues" evidence="14">
    <location>
        <begin position="532"/>
        <end position="549"/>
    </location>
</feature>
<keyword evidence="7" id="KW-0965">Cell junction</keyword>
<evidence type="ECO:0000256" key="8">
    <source>
        <dbReference type="ARBA" id="ARBA00023203"/>
    </source>
</evidence>
<dbReference type="EMBL" id="GU553106">
    <property type="protein sequence ID" value="ADE34541.1"/>
    <property type="molecule type" value="mRNA"/>
</dbReference>
<evidence type="ECO:0000256" key="10">
    <source>
        <dbReference type="ARBA" id="ARBA00023319"/>
    </source>
</evidence>
<dbReference type="Pfam" id="PF07679">
    <property type="entry name" value="I-set"/>
    <property type="match status" value="1"/>
</dbReference>
<dbReference type="PANTHER" id="PTHR21508">
    <property type="entry name" value="MITOGUARDIN"/>
    <property type="match status" value="1"/>
</dbReference>
<evidence type="ECO:0000256" key="5">
    <source>
        <dbReference type="ARBA" id="ARBA00022490"/>
    </source>
</evidence>
<dbReference type="GO" id="GO:0008053">
    <property type="term" value="P:mitochondrial fusion"/>
    <property type="evidence" value="ECO:0007669"/>
    <property type="project" value="TreeGrafter"/>
</dbReference>
<feature type="compositionally biased region" description="Basic and acidic residues" evidence="14">
    <location>
        <begin position="191"/>
        <end position="235"/>
    </location>
</feature>